<organism evidence="1">
    <name type="scientific">viral metagenome</name>
    <dbReference type="NCBI Taxonomy" id="1070528"/>
    <lineage>
        <taxon>unclassified sequences</taxon>
        <taxon>metagenomes</taxon>
        <taxon>organismal metagenomes</taxon>
    </lineage>
</organism>
<dbReference type="GO" id="GO:0003677">
    <property type="term" value="F:DNA binding"/>
    <property type="evidence" value="ECO:0007669"/>
    <property type="project" value="InterPro"/>
</dbReference>
<dbReference type="GO" id="GO:0003899">
    <property type="term" value="F:DNA-directed RNA polymerase activity"/>
    <property type="evidence" value="ECO:0007669"/>
    <property type="project" value="InterPro"/>
</dbReference>
<evidence type="ECO:0008006" key="2">
    <source>
        <dbReference type="Google" id="ProtNLM"/>
    </source>
</evidence>
<dbReference type="GO" id="GO:0006351">
    <property type="term" value="P:DNA-templated transcription"/>
    <property type="evidence" value="ECO:0007669"/>
    <property type="project" value="InterPro"/>
</dbReference>
<name>A0A6C0BDN1_9ZZZZ</name>
<proteinExistence type="predicted"/>
<protein>
    <recommendedName>
        <fullName evidence="2">DNA-directed RNA polymerase subunit N</fullName>
    </recommendedName>
</protein>
<evidence type="ECO:0000313" key="1">
    <source>
        <dbReference type="EMBL" id="QHS89689.1"/>
    </source>
</evidence>
<dbReference type="InterPro" id="IPR000268">
    <property type="entry name" value="RPABC5/Rpb10"/>
</dbReference>
<dbReference type="Pfam" id="PF01194">
    <property type="entry name" value="RNA_pol_N"/>
    <property type="match status" value="1"/>
</dbReference>
<dbReference type="AlphaFoldDB" id="A0A6C0BDN1"/>
<dbReference type="SUPFAM" id="SSF46924">
    <property type="entry name" value="RNA polymerase subunit RPB10"/>
    <property type="match status" value="1"/>
</dbReference>
<accession>A0A6C0BDN1</accession>
<reference evidence="1" key="1">
    <citation type="journal article" date="2020" name="Nature">
        <title>Giant virus diversity and host interactions through global metagenomics.</title>
        <authorList>
            <person name="Schulz F."/>
            <person name="Roux S."/>
            <person name="Paez-Espino D."/>
            <person name="Jungbluth S."/>
            <person name="Walsh D.A."/>
            <person name="Denef V.J."/>
            <person name="McMahon K.D."/>
            <person name="Konstantinidis K.T."/>
            <person name="Eloe-Fadrosh E.A."/>
            <person name="Kyrpides N.C."/>
            <person name="Woyke T."/>
        </authorList>
    </citation>
    <scope>NUCLEOTIDE SEQUENCE</scope>
    <source>
        <strain evidence="1">GVMAG-M-3300010160-26</strain>
    </source>
</reference>
<sequence length="86" mass="9958">MLHFILCPSCGTRIGRYYEAYSILLTHLQNEELEKNKNILCADNILISKETNVKMLEIFEALGIKKICCRMHFNTVDFYSAEIIPS</sequence>
<dbReference type="Gene3D" id="1.10.10.60">
    <property type="entry name" value="Homeodomain-like"/>
    <property type="match status" value="1"/>
</dbReference>
<dbReference type="EMBL" id="MN739116">
    <property type="protein sequence ID" value="QHS89689.1"/>
    <property type="molecule type" value="Genomic_DNA"/>
</dbReference>
<dbReference type="InterPro" id="IPR023580">
    <property type="entry name" value="RNA_pol_su_RPB10"/>
</dbReference>